<reference evidence="11" key="1">
    <citation type="submission" date="2016-10" db="EMBL/GenBank/DDBJ databases">
        <authorList>
            <person name="Varghese N."/>
            <person name="Submissions S."/>
        </authorList>
    </citation>
    <scope>NUCLEOTIDE SEQUENCE [LARGE SCALE GENOMIC DNA]</scope>
    <source>
        <strain evidence="11">LMG 26383,CCUG 61248,R- 45681</strain>
    </source>
</reference>
<gene>
    <name evidence="10" type="ORF">SAMN04515666_106272</name>
</gene>
<evidence type="ECO:0000313" key="10">
    <source>
        <dbReference type="EMBL" id="SEL96283.1"/>
    </source>
</evidence>
<feature type="domain" description="ABC transmembrane type-1" evidence="9">
    <location>
        <begin position="73"/>
        <end position="261"/>
    </location>
</feature>
<dbReference type="PANTHER" id="PTHR43357">
    <property type="entry name" value="INNER MEMBRANE ABC TRANSPORTER PERMEASE PROTEIN YDCV"/>
    <property type="match status" value="1"/>
</dbReference>
<dbReference type="EMBL" id="FOAN01000006">
    <property type="protein sequence ID" value="SEL96283.1"/>
    <property type="molecule type" value="Genomic_DNA"/>
</dbReference>
<dbReference type="SUPFAM" id="SSF161098">
    <property type="entry name" value="MetI-like"/>
    <property type="match status" value="1"/>
</dbReference>
<feature type="transmembrane region" description="Helical" evidence="8">
    <location>
        <begin position="111"/>
        <end position="130"/>
    </location>
</feature>
<feature type="transmembrane region" description="Helical" evidence="8">
    <location>
        <begin position="242"/>
        <end position="261"/>
    </location>
</feature>
<evidence type="ECO:0000256" key="1">
    <source>
        <dbReference type="ARBA" id="ARBA00004429"/>
    </source>
</evidence>
<dbReference type="GO" id="GO:0005886">
    <property type="term" value="C:plasma membrane"/>
    <property type="evidence" value="ECO:0007669"/>
    <property type="project" value="UniProtKB-SubCell"/>
</dbReference>
<dbReference type="GO" id="GO:0055085">
    <property type="term" value="P:transmembrane transport"/>
    <property type="evidence" value="ECO:0007669"/>
    <property type="project" value="InterPro"/>
</dbReference>
<evidence type="ECO:0000256" key="7">
    <source>
        <dbReference type="ARBA" id="ARBA00023136"/>
    </source>
</evidence>
<keyword evidence="7 8" id="KW-0472">Membrane</keyword>
<accession>A0A1H7UGX5</accession>
<feature type="transmembrane region" description="Helical" evidence="8">
    <location>
        <begin position="73"/>
        <end position="99"/>
    </location>
</feature>
<dbReference type="AlphaFoldDB" id="A0A1H7UGX5"/>
<comment type="subcellular location">
    <subcellularLocation>
        <location evidence="1">Cell inner membrane</location>
        <topology evidence="1">Multi-pass membrane protein</topology>
    </subcellularLocation>
    <subcellularLocation>
        <location evidence="8">Cell membrane</location>
        <topology evidence="8">Multi-pass membrane protein</topology>
    </subcellularLocation>
</comment>
<dbReference type="Gene3D" id="1.10.3720.10">
    <property type="entry name" value="MetI-like"/>
    <property type="match status" value="1"/>
</dbReference>
<dbReference type="InterPro" id="IPR035906">
    <property type="entry name" value="MetI-like_sf"/>
</dbReference>
<dbReference type="InterPro" id="IPR000515">
    <property type="entry name" value="MetI-like"/>
</dbReference>
<protein>
    <submittedName>
        <fullName evidence="10">Putative spermidine/putrescine transport system permease protein</fullName>
    </submittedName>
</protein>
<dbReference type="STRING" id="1036779.SAMN04515666_106272"/>
<evidence type="ECO:0000313" key="11">
    <source>
        <dbReference type="Proteomes" id="UP000199664"/>
    </source>
</evidence>
<evidence type="ECO:0000256" key="6">
    <source>
        <dbReference type="ARBA" id="ARBA00022989"/>
    </source>
</evidence>
<feature type="transmembrane region" description="Helical" evidence="8">
    <location>
        <begin position="185"/>
        <end position="210"/>
    </location>
</feature>
<organism evidence="10 11">
    <name type="scientific">Bosea lupini</name>
    <dbReference type="NCBI Taxonomy" id="1036779"/>
    <lineage>
        <taxon>Bacteria</taxon>
        <taxon>Pseudomonadati</taxon>
        <taxon>Pseudomonadota</taxon>
        <taxon>Alphaproteobacteria</taxon>
        <taxon>Hyphomicrobiales</taxon>
        <taxon>Boseaceae</taxon>
        <taxon>Bosea</taxon>
    </lineage>
</organism>
<evidence type="ECO:0000256" key="3">
    <source>
        <dbReference type="ARBA" id="ARBA00022475"/>
    </source>
</evidence>
<dbReference type="Pfam" id="PF00528">
    <property type="entry name" value="BPD_transp_1"/>
    <property type="match status" value="1"/>
</dbReference>
<keyword evidence="11" id="KW-1185">Reference proteome</keyword>
<evidence type="ECO:0000256" key="2">
    <source>
        <dbReference type="ARBA" id="ARBA00022448"/>
    </source>
</evidence>
<evidence type="ECO:0000259" key="9">
    <source>
        <dbReference type="PROSITE" id="PS50928"/>
    </source>
</evidence>
<name>A0A1H7UGX5_9HYPH</name>
<keyword evidence="4" id="KW-0997">Cell inner membrane</keyword>
<keyword evidence="3" id="KW-1003">Cell membrane</keyword>
<feature type="transmembrane region" description="Helical" evidence="8">
    <location>
        <begin position="136"/>
        <end position="164"/>
    </location>
</feature>
<evidence type="ECO:0000256" key="4">
    <source>
        <dbReference type="ARBA" id="ARBA00022519"/>
    </source>
</evidence>
<dbReference type="CDD" id="cd06261">
    <property type="entry name" value="TM_PBP2"/>
    <property type="match status" value="1"/>
</dbReference>
<keyword evidence="5 8" id="KW-0812">Transmembrane</keyword>
<proteinExistence type="inferred from homology"/>
<evidence type="ECO:0000256" key="5">
    <source>
        <dbReference type="ARBA" id="ARBA00022692"/>
    </source>
</evidence>
<keyword evidence="2 8" id="KW-0813">Transport</keyword>
<dbReference type="RefSeq" id="WP_244543912.1">
    <property type="nucleotide sequence ID" value="NZ_FOAN01000006.1"/>
</dbReference>
<dbReference type="Proteomes" id="UP000199664">
    <property type="component" value="Unassembled WGS sequence"/>
</dbReference>
<sequence length="274" mass="29690">MTATASWRRLERRLPTLLLLAFVLIFFAFLLAPIVFVVLVSFGDSEIIAFPVTSYSLRWYHRLLEYRPLLDSLWFSLKLAGASAVLAALFGVPAALALARSRSGLADLVSTFLLAPLSIPMILLGIALLYKLSAIGLGISFTSLLIAHTVVSIPYVVRTVVAVYRGIGRNYEEAAAILGASRRQIFTYVTLPLIGSGIFSGMLFAVLISLDNLSLSLFFGSAQTNTLPVVMLSYLQNQFDPAIAAIGTVQMVIALVALLLIERTVGLKFMSSPS</sequence>
<keyword evidence="6 8" id="KW-1133">Transmembrane helix</keyword>
<comment type="similarity">
    <text evidence="8">Belongs to the binding-protein-dependent transport system permease family.</text>
</comment>
<dbReference type="PANTHER" id="PTHR43357:SF4">
    <property type="entry name" value="INNER MEMBRANE ABC TRANSPORTER PERMEASE PROTEIN YDCV"/>
    <property type="match status" value="1"/>
</dbReference>
<evidence type="ECO:0000256" key="8">
    <source>
        <dbReference type="RuleBase" id="RU363032"/>
    </source>
</evidence>
<dbReference type="PROSITE" id="PS50928">
    <property type="entry name" value="ABC_TM1"/>
    <property type="match status" value="1"/>
</dbReference>